<evidence type="ECO:0000313" key="1">
    <source>
        <dbReference type="EMBL" id="MFC5356484.1"/>
    </source>
</evidence>
<dbReference type="EMBL" id="JBHSLC010000030">
    <property type="protein sequence ID" value="MFC5356484.1"/>
    <property type="molecule type" value="Genomic_DNA"/>
</dbReference>
<feature type="non-terminal residue" evidence="1">
    <location>
        <position position="61"/>
    </location>
</feature>
<proteinExistence type="predicted"/>
<sequence length="61" mass="6866">MIKNKEAAQQSGLFGLQDPWEMAVLRWGINPEFCKPSLIAHYLQTPFNHVAVGSNPTRITI</sequence>
<comment type="caution">
    <text evidence="1">The sequence shown here is derived from an EMBL/GenBank/DDBJ whole genome shotgun (WGS) entry which is preliminary data.</text>
</comment>
<reference evidence="2" key="1">
    <citation type="journal article" date="2019" name="Int. J. Syst. Evol. Microbiol.">
        <title>The Global Catalogue of Microorganisms (GCM) 10K type strain sequencing project: providing services to taxonomists for standard genome sequencing and annotation.</title>
        <authorList>
            <consortium name="The Broad Institute Genomics Platform"/>
            <consortium name="The Broad Institute Genome Sequencing Center for Infectious Disease"/>
            <person name="Wu L."/>
            <person name="Ma J."/>
        </authorList>
    </citation>
    <scope>NUCLEOTIDE SEQUENCE [LARGE SCALE GENOMIC DNA]</scope>
    <source>
        <strain evidence="2">CCUG 58760</strain>
    </source>
</reference>
<accession>A0ABW0G7L1</accession>
<keyword evidence="2" id="KW-1185">Reference proteome</keyword>
<gene>
    <name evidence="1" type="ORF">ACFPMG_15840</name>
</gene>
<organism evidence="1 2">
    <name type="scientific">Azospirillum himalayense</name>
    <dbReference type="NCBI Taxonomy" id="654847"/>
    <lineage>
        <taxon>Bacteria</taxon>
        <taxon>Pseudomonadati</taxon>
        <taxon>Pseudomonadota</taxon>
        <taxon>Alphaproteobacteria</taxon>
        <taxon>Rhodospirillales</taxon>
        <taxon>Azospirillaceae</taxon>
        <taxon>Azospirillum</taxon>
    </lineage>
</organism>
<protein>
    <submittedName>
        <fullName evidence="1">Uncharacterized protein</fullName>
    </submittedName>
</protein>
<name>A0ABW0G7L1_9PROT</name>
<dbReference type="RefSeq" id="WP_376996075.1">
    <property type="nucleotide sequence ID" value="NZ_JBHSLC010000030.1"/>
</dbReference>
<evidence type="ECO:0000313" key="2">
    <source>
        <dbReference type="Proteomes" id="UP001596166"/>
    </source>
</evidence>
<dbReference type="Proteomes" id="UP001596166">
    <property type="component" value="Unassembled WGS sequence"/>
</dbReference>